<keyword evidence="1" id="KW-0472">Membrane</keyword>
<proteinExistence type="predicted"/>
<sequence>MTLFMPHGCSESEEAFNFPLLDDGGQCNNDSSKKGSLRVLVAANVTVLQCGATCSAYNFQLTGRTCIGEDVVFSILLLLAATALFWSLLVGVPVSLLLKSETLGLSRGPAGRGLTGVMGPTGNCGPYYKY</sequence>
<evidence type="ECO:0000256" key="1">
    <source>
        <dbReference type="SAM" id="Phobius"/>
    </source>
</evidence>
<keyword evidence="1" id="KW-1133">Transmembrane helix</keyword>
<keyword evidence="1" id="KW-0812">Transmembrane</keyword>
<dbReference type="Proteomes" id="UP000075903">
    <property type="component" value="Unassembled WGS sequence"/>
</dbReference>
<evidence type="ECO:0000313" key="3">
    <source>
        <dbReference type="Proteomes" id="UP000075903"/>
    </source>
</evidence>
<protein>
    <submittedName>
        <fullName evidence="2">Uncharacterized protein</fullName>
    </submittedName>
</protein>
<organism evidence="2 3">
    <name type="scientific">Anopheles merus</name>
    <name type="common">Mosquito</name>
    <dbReference type="NCBI Taxonomy" id="30066"/>
    <lineage>
        <taxon>Eukaryota</taxon>
        <taxon>Metazoa</taxon>
        <taxon>Ecdysozoa</taxon>
        <taxon>Arthropoda</taxon>
        <taxon>Hexapoda</taxon>
        <taxon>Insecta</taxon>
        <taxon>Pterygota</taxon>
        <taxon>Neoptera</taxon>
        <taxon>Endopterygota</taxon>
        <taxon>Diptera</taxon>
        <taxon>Nematocera</taxon>
        <taxon>Culicoidea</taxon>
        <taxon>Culicidae</taxon>
        <taxon>Anophelinae</taxon>
        <taxon>Anopheles</taxon>
    </lineage>
</organism>
<name>A0A182US92_ANOME</name>
<dbReference type="EnsemblMetazoa" id="AMEM002733-RA">
    <property type="protein sequence ID" value="AMEM002733-PA"/>
    <property type="gene ID" value="AMEM002733"/>
</dbReference>
<keyword evidence="3" id="KW-1185">Reference proteome</keyword>
<dbReference type="VEuPathDB" id="VectorBase:AMEM002733"/>
<dbReference type="AlphaFoldDB" id="A0A182US92"/>
<reference evidence="2" key="1">
    <citation type="submission" date="2020-05" db="UniProtKB">
        <authorList>
            <consortium name="EnsemblMetazoa"/>
        </authorList>
    </citation>
    <scope>IDENTIFICATION</scope>
    <source>
        <strain evidence="2">MAF</strain>
    </source>
</reference>
<feature type="transmembrane region" description="Helical" evidence="1">
    <location>
        <begin position="71"/>
        <end position="98"/>
    </location>
</feature>
<feature type="transmembrane region" description="Helical" evidence="1">
    <location>
        <begin position="39"/>
        <end position="59"/>
    </location>
</feature>
<accession>A0A182US92</accession>
<evidence type="ECO:0000313" key="2">
    <source>
        <dbReference type="EnsemblMetazoa" id="AMEM002733-PA"/>
    </source>
</evidence>